<dbReference type="Proteomes" id="UP000053259">
    <property type="component" value="Unassembled WGS sequence"/>
</dbReference>
<dbReference type="GO" id="GO:0016787">
    <property type="term" value="F:hydrolase activity"/>
    <property type="evidence" value="ECO:0007669"/>
    <property type="project" value="UniProtKB-KW"/>
</dbReference>
<dbReference type="AlphaFoldDB" id="A0A0D1YWQ3"/>
<dbReference type="InterPro" id="IPR001466">
    <property type="entry name" value="Beta-lactam-related"/>
</dbReference>
<reference evidence="4 5" key="1">
    <citation type="submission" date="2015-01" db="EMBL/GenBank/DDBJ databases">
        <title>The Genome Sequence of Ochroconis gallopava CBS43764.</title>
        <authorList>
            <consortium name="The Broad Institute Genomics Platform"/>
            <person name="Cuomo C."/>
            <person name="de Hoog S."/>
            <person name="Gorbushina A."/>
            <person name="Stielow B."/>
            <person name="Teixiera M."/>
            <person name="Abouelleil A."/>
            <person name="Chapman S.B."/>
            <person name="Priest M."/>
            <person name="Young S.K."/>
            <person name="Wortman J."/>
            <person name="Nusbaum C."/>
            <person name="Birren B."/>
        </authorList>
    </citation>
    <scope>NUCLEOTIDE SEQUENCE [LARGE SCALE GENOMIC DNA]</scope>
    <source>
        <strain evidence="4 5">CBS 43764</strain>
    </source>
</reference>
<dbReference type="PANTHER" id="PTHR43283:SF17">
    <property type="entry name" value="(LOVD), PUTATIVE (AFU_ORTHOLOGUE AFUA_5G00920)-RELATED"/>
    <property type="match status" value="1"/>
</dbReference>
<dbReference type="PANTHER" id="PTHR43283">
    <property type="entry name" value="BETA-LACTAMASE-RELATED"/>
    <property type="match status" value="1"/>
</dbReference>
<dbReference type="InParanoid" id="A0A0D1YWQ3"/>
<gene>
    <name evidence="4" type="ORF">PV09_03684</name>
</gene>
<dbReference type="STRING" id="253628.A0A0D1YWQ3"/>
<comment type="similarity">
    <text evidence="1">Belongs to the class-A beta-lactamase family.</text>
</comment>
<keyword evidence="2" id="KW-0378">Hydrolase</keyword>
<dbReference type="Gene3D" id="3.40.710.10">
    <property type="entry name" value="DD-peptidase/beta-lactamase superfamily"/>
    <property type="match status" value="1"/>
</dbReference>
<sequence length="401" mass="42620">MTLAAAEKAFAEATDPSSSKLHAAILAGVDKNGKKIYSKTFGRMGIAPDAPPLKGDAVMKVASCTKLITSIAALQCVDRGLIGLDDSVFNVLPELSKLEVVSSDDEGKTLKLSPPNKPITIRQLLTHSSGLAYGALSPLIVAYRNQNGLGESESYPISGTVAECYSNPLAFHPGEGWVYGPGLDWAGQLVRRLNNNITLEQYFVDNIFKPVGAPAPYPTFNLSEHPELKANLLECANRTAEGGLEPVSAPFGDMPKDEHGGSGLALTTDHYLAVQADLLSDSPKLLSKEMISALFSPQLEEGSAAQKGLEAWSLIFAPMTGGEVGMPGVNYGLGGCLFTKGIPNTGTPPGTLMWGGFTNPVWQINREKGIAGWLGVQQLPPGDPTFVALGKIFWTDFWATF</sequence>
<dbReference type="OrthoDB" id="428260at2759"/>
<organism evidence="4 5">
    <name type="scientific">Verruconis gallopava</name>
    <dbReference type="NCBI Taxonomy" id="253628"/>
    <lineage>
        <taxon>Eukaryota</taxon>
        <taxon>Fungi</taxon>
        <taxon>Dikarya</taxon>
        <taxon>Ascomycota</taxon>
        <taxon>Pezizomycotina</taxon>
        <taxon>Dothideomycetes</taxon>
        <taxon>Pleosporomycetidae</taxon>
        <taxon>Venturiales</taxon>
        <taxon>Sympoventuriaceae</taxon>
        <taxon>Verruconis</taxon>
    </lineage>
</organism>
<evidence type="ECO:0000256" key="2">
    <source>
        <dbReference type="ARBA" id="ARBA00022801"/>
    </source>
</evidence>
<accession>A0A0D1YWQ3</accession>
<proteinExistence type="inferred from homology"/>
<keyword evidence="5" id="KW-1185">Reference proteome</keyword>
<dbReference type="Pfam" id="PF00144">
    <property type="entry name" value="Beta-lactamase"/>
    <property type="match status" value="1"/>
</dbReference>
<dbReference type="InterPro" id="IPR012338">
    <property type="entry name" value="Beta-lactam/transpept-like"/>
</dbReference>
<feature type="domain" description="Beta-lactamase-related" evidence="3">
    <location>
        <begin position="27"/>
        <end position="381"/>
    </location>
</feature>
<dbReference type="VEuPathDB" id="FungiDB:PV09_03684"/>
<name>A0A0D1YWQ3_9PEZI</name>
<dbReference type="GeneID" id="27311657"/>
<evidence type="ECO:0000313" key="5">
    <source>
        <dbReference type="Proteomes" id="UP000053259"/>
    </source>
</evidence>
<protein>
    <recommendedName>
        <fullName evidence="3">Beta-lactamase-related domain-containing protein</fullName>
    </recommendedName>
</protein>
<dbReference type="EMBL" id="KN847538">
    <property type="protein sequence ID" value="KIW05132.1"/>
    <property type="molecule type" value="Genomic_DNA"/>
</dbReference>
<dbReference type="RefSeq" id="XP_016215001.1">
    <property type="nucleotide sequence ID" value="XM_016356912.1"/>
</dbReference>
<dbReference type="HOGENOM" id="CLU_020027_11_1_1"/>
<dbReference type="InterPro" id="IPR050789">
    <property type="entry name" value="Diverse_Enzym_Activities"/>
</dbReference>
<evidence type="ECO:0000313" key="4">
    <source>
        <dbReference type="EMBL" id="KIW05132.1"/>
    </source>
</evidence>
<evidence type="ECO:0000259" key="3">
    <source>
        <dbReference type="Pfam" id="PF00144"/>
    </source>
</evidence>
<evidence type="ECO:0000256" key="1">
    <source>
        <dbReference type="ARBA" id="ARBA00009009"/>
    </source>
</evidence>
<dbReference type="SUPFAM" id="SSF56601">
    <property type="entry name" value="beta-lactamase/transpeptidase-like"/>
    <property type="match status" value="1"/>
</dbReference>